<dbReference type="Pfam" id="PF01594">
    <property type="entry name" value="AI-2E_transport"/>
    <property type="match status" value="1"/>
</dbReference>
<evidence type="ECO:0000313" key="7">
    <source>
        <dbReference type="EMBL" id="CUO05567.1"/>
    </source>
</evidence>
<organism evidence="7 8">
    <name type="scientific">Clostridium disporicum</name>
    <dbReference type="NCBI Taxonomy" id="84024"/>
    <lineage>
        <taxon>Bacteria</taxon>
        <taxon>Bacillati</taxon>
        <taxon>Bacillota</taxon>
        <taxon>Clostridia</taxon>
        <taxon>Eubacteriales</taxon>
        <taxon>Clostridiaceae</taxon>
        <taxon>Clostridium</taxon>
    </lineage>
</organism>
<evidence type="ECO:0000256" key="2">
    <source>
        <dbReference type="ARBA" id="ARBA00009773"/>
    </source>
</evidence>
<keyword evidence="4 6" id="KW-1133">Transmembrane helix</keyword>
<keyword evidence="5 6" id="KW-0472">Membrane</keyword>
<evidence type="ECO:0000256" key="1">
    <source>
        <dbReference type="ARBA" id="ARBA00004141"/>
    </source>
</evidence>
<evidence type="ECO:0000256" key="3">
    <source>
        <dbReference type="ARBA" id="ARBA00022692"/>
    </source>
</evidence>
<dbReference type="Proteomes" id="UP000095558">
    <property type="component" value="Unassembled WGS sequence"/>
</dbReference>
<feature type="transmembrane region" description="Helical" evidence="6">
    <location>
        <begin position="320"/>
        <end position="353"/>
    </location>
</feature>
<evidence type="ECO:0000256" key="5">
    <source>
        <dbReference type="ARBA" id="ARBA00023136"/>
    </source>
</evidence>
<feature type="transmembrane region" description="Helical" evidence="6">
    <location>
        <begin position="12"/>
        <end position="31"/>
    </location>
</feature>
<feature type="transmembrane region" description="Helical" evidence="6">
    <location>
        <begin position="254"/>
        <end position="276"/>
    </location>
</feature>
<name>A0A173XDG0_9CLOT</name>
<feature type="transmembrane region" description="Helical" evidence="6">
    <location>
        <begin position="223"/>
        <end position="248"/>
    </location>
</feature>
<comment type="subcellular location">
    <subcellularLocation>
        <location evidence="1">Membrane</location>
        <topology evidence="1">Multi-pass membrane protein</topology>
    </subcellularLocation>
</comment>
<feature type="transmembrane region" description="Helical" evidence="6">
    <location>
        <begin position="161"/>
        <end position="187"/>
    </location>
</feature>
<dbReference type="PANTHER" id="PTHR21716:SF68">
    <property type="entry name" value="TRANSPORT PROTEIN YTVI-RELATED"/>
    <property type="match status" value="1"/>
</dbReference>
<keyword evidence="3 6" id="KW-0812">Transmembrane</keyword>
<dbReference type="GO" id="GO:0055085">
    <property type="term" value="P:transmembrane transport"/>
    <property type="evidence" value="ECO:0007669"/>
    <property type="project" value="TreeGrafter"/>
</dbReference>
<dbReference type="PANTHER" id="PTHR21716">
    <property type="entry name" value="TRANSMEMBRANE PROTEIN"/>
    <property type="match status" value="1"/>
</dbReference>
<evidence type="ECO:0000256" key="6">
    <source>
        <dbReference type="SAM" id="Phobius"/>
    </source>
</evidence>
<accession>A0A173XDG0</accession>
<sequence length="375" mass="42431">MEYITAIVKKVRPFVSILIFFGVFTVVFMLVSGTIKYTLPFIIGIIAASILEKPTEALIKKFNMRGEIAAIISTLVFYAITVTLLVVGIVYFSSEIKDLATDGYEYIYDNGSKIGNLVQNSLSTFENIDESVLDTLRSNINKLISDASNYILELSGSVVNYIINIISALPYIVSVIIFAILSSFVFLKKFIQKSYSQNKENKIKEESEYDKYIKIILEIKDVVFKYIGTYSILVFCTFIITFIGFSILKIPYTLLLSFMCMILDLLPIVGMILVFLPLMAIYFFSGKYITVIFLIILFSVIMITRNILEPKLLSASLELSQLSVLIAIFVGLNAGGFKGMIYLIALFIGFNFYKKYANFEGNFIECKDKIKNEEQ</sequence>
<protein>
    <submittedName>
        <fullName evidence="7">Sporulation integral membrane protein YtvI</fullName>
    </submittedName>
</protein>
<gene>
    <name evidence="7" type="ORF">ERS852470_01327</name>
</gene>
<dbReference type="EMBL" id="CYZV01000012">
    <property type="protein sequence ID" value="CUO05567.1"/>
    <property type="molecule type" value="Genomic_DNA"/>
</dbReference>
<comment type="similarity">
    <text evidence="2">Belongs to the autoinducer-2 exporter (AI-2E) (TC 2.A.86) family.</text>
</comment>
<dbReference type="GO" id="GO:0016020">
    <property type="term" value="C:membrane"/>
    <property type="evidence" value="ECO:0007669"/>
    <property type="project" value="UniProtKB-SubCell"/>
</dbReference>
<feature type="transmembrane region" description="Helical" evidence="6">
    <location>
        <begin position="37"/>
        <end position="55"/>
    </location>
</feature>
<proteinExistence type="inferred from homology"/>
<dbReference type="InterPro" id="IPR014227">
    <property type="entry name" value="YtvI-like"/>
</dbReference>
<evidence type="ECO:0000313" key="8">
    <source>
        <dbReference type="Proteomes" id="UP000095558"/>
    </source>
</evidence>
<dbReference type="NCBIfam" id="TIGR02872">
    <property type="entry name" value="spore_ytvI"/>
    <property type="match status" value="1"/>
</dbReference>
<reference evidence="7 8" key="1">
    <citation type="submission" date="2015-09" db="EMBL/GenBank/DDBJ databases">
        <authorList>
            <consortium name="Pathogen Informatics"/>
        </authorList>
    </citation>
    <scope>NUCLEOTIDE SEQUENCE [LARGE SCALE GENOMIC DNA]</scope>
    <source>
        <strain evidence="7 8">2789STDY5834855</strain>
    </source>
</reference>
<evidence type="ECO:0000256" key="4">
    <source>
        <dbReference type="ARBA" id="ARBA00022989"/>
    </source>
</evidence>
<dbReference type="InterPro" id="IPR002549">
    <property type="entry name" value="AI-2E-like"/>
</dbReference>
<dbReference type="AlphaFoldDB" id="A0A173XDG0"/>
<feature type="transmembrane region" description="Helical" evidence="6">
    <location>
        <begin position="67"/>
        <end position="92"/>
    </location>
</feature>
<dbReference type="RefSeq" id="WP_042397072.1">
    <property type="nucleotide sequence ID" value="NZ_CYYT01000002.1"/>
</dbReference>
<feature type="transmembrane region" description="Helical" evidence="6">
    <location>
        <begin position="288"/>
        <end position="308"/>
    </location>
</feature>